<dbReference type="PANTHER" id="PTHR42693:SF53">
    <property type="entry name" value="ENDO-4-O-SULFATASE"/>
    <property type="match status" value="1"/>
</dbReference>
<name>A0A8A2VEA8_9EURY</name>
<dbReference type="AlphaFoldDB" id="A0A8A2VEA8"/>
<feature type="compositionally biased region" description="Basic and acidic residues" evidence="3">
    <location>
        <begin position="535"/>
        <end position="546"/>
    </location>
</feature>
<dbReference type="GO" id="GO:0004065">
    <property type="term" value="F:arylsulfatase activity"/>
    <property type="evidence" value="ECO:0007669"/>
    <property type="project" value="TreeGrafter"/>
</dbReference>
<dbReference type="InterPro" id="IPR050738">
    <property type="entry name" value="Sulfatase"/>
</dbReference>
<dbReference type="Proteomes" id="UP000663203">
    <property type="component" value="Chromosome"/>
</dbReference>
<dbReference type="RefSeq" id="WP_207290110.1">
    <property type="nucleotide sequence ID" value="NZ_CP071462.1"/>
</dbReference>
<evidence type="ECO:0000256" key="3">
    <source>
        <dbReference type="SAM" id="MobiDB-lite"/>
    </source>
</evidence>
<sequence length="546" mass="60201">MDETQQSNVLFVVLDTVRKDRLEPYGYDRGTTPELSRFAEEATVFESAVAPAPWTLPVHASLFTGRYPSQHGADQGSPYLDDETTLASVLSAAGYDTACYSSNAWITPYTGLTDGFEEQDSFFEVLPGDVLSGPLASAWQAVNDNDYLRELASKLVHLGAMAHSKLASGEGADSKTPSVIDRTKSFIDDSDSDEGWFAFINLMDAHLPYYPPEAYREEFAPGVNPDDVCQNSKEYNSGARDIDDEEWEAIRGLYDAEIAHMDAELGRLFDWLRETGQWEETTVVVCADHGELHGEHDLYGHEFALYDQLINVPLLVKHPALEADRREDLVELLDCYHTVLDALETDPATAVETPGDGDAVALDPTRSLLSSEYRDFEGAETPDLGQRAVLGSSEVSDDGEERSPSSDRTQSDDDGEGDYAFVEYAQPVIELHHLEEKASEAGIDLPDDHRAYSRLRAARSTDAKYVRADRIPDEGYRLDEDPAESTALDPADDDVVAAAERALARFEAAAGGAWDDPTETDADQADALAEADEETRDRLRELGYLE</sequence>
<dbReference type="PANTHER" id="PTHR42693">
    <property type="entry name" value="ARYLSULFATASE FAMILY MEMBER"/>
    <property type="match status" value="1"/>
</dbReference>
<dbReference type="InterPro" id="IPR017850">
    <property type="entry name" value="Alkaline_phosphatase_core_sf"/>
</dbReference>
<comment type="similarity">
    <text evidence="1">Belongs to the sulfatase family.</text>
</comment>
<dbReference type="KEGG" id="hakz:J0X25_05325"/>
<evidence type="ECO:0000313" key="6">
    <source>
        <dbReference type="Proteomes" id="UP000663203"/>
    </source>
</evidence>
<dbReference type="InterPro" id="IPR000917">
    <property type="entry name" value="Sulfatase_N"/>
</dbReference>
<organism evidence="5 6">
    <name type="scientific">Haloterrigena alkaliphila</name>
    <dbReference type="NCBI Taxonomy" id="2816475"/>
    <lineage>
        <taxon>Archaea</taxon>
        <taxon>Methanobacteriati</taxon>
        <taxon>Methanobacteriota</taxon>
        <taxon>Stenosarchaea group</taxon>
        <taxon>Halobacteria</taxon>
        <taxon>Halobacteriales</taxon>
        <taxon>Natrialbaceae</taxon>
        <taxon>Haloterrigena</taxon>
    </lineage>
</organism>
<reference evidence="5 6" key="1">
    <citation type="submission" date="2021-03" db="EMBL/GenBank/DDBJ databases">
        <title>Haloterrigena longa sp. nov. and Haloterrigena limicola sp. nov., extremely halophilic archaea isolated from a salt lake.</title>
        <authorList>
            <person name="Henglin C."/>
        </authorList>
    </citation>
    <scope>NUCLEOTIDE SEQUENCE [LARGE SCALE GENOMIC DNA]</scope>
    <source>
        <strain evidence="5 6">KZCA68</strain>
    </source>
</reference>
<feature type="compositionally biased region" description="Acidic residues" evidence="3">
    <location>
        <begin position="516"/>
        <end position="534"/>
    </location>
</feature>
<keyword evidence="2" id="KW-0378">Hydrolase</keyword>
<evidence type="ECO:0000259" key="4">
    <source>
        <dbReference type="Pfam" id="PF00884"/>
    </source>
</evidence>
<evidence type="ECO:0000313" key="5">
    <source>
        <dbReference type="EMBL" id="QSX00390.1"/>
    </source>
</evidence>
<dbReference type="SUPFAM" id="SSF53649">
    <property type="entry name" value="Alkaline phosphatase-like"/>
    <property type="match status" value="1"/>
</dbReference>
<dbReference type="CDD" id="cd16148">
    <property type="entry name" value="sulfatase_like"/>
    <property type="match status" value="1"/>
</dbReference>
<dbReference type="GeneID" id="63186704"/>
<gene>
    <name evidence="5" type="ORF">J0X25_05325</name>
</gene>
<evidence type="ECO:0000256" key="2">
    <source>
        <dbReference type="ARBA" id="ARBA00022801"/>
    </source>
</evidence>
<dbReference type="Pfam" id="PF00884">
    <property type="entry name" value="Sulfatase"/>
    <property type="match status" value="1"/>
</dbReference>
<feature type="domain" description="Sulfatase N-terminal" evidence="4">
    <location>
        <begin position="7"/>
        <end position="343"/>
    </location>
</feature>
<keyword evidence="6" id="KW-1185">Reference proteome</keyword>
<evidence type="ECO:0000256" key="1">
    <source>
        <dbReference type="ARBA" id="ARBA00008779"/>
    </source>
</evidence>
<protein>
    <submittedName>
        <fullName evidence="5">Sulfatase</fullName>
    </submittedName>
</protein>
<feature type="compositionally biased region" description="Basic and acidic residues" evidence="3">
    <location>
        <begin position="401"/>
        <end position="411"/>
    </location>
</feature>
<feature type="region of interest" description="Disordered" evidence="3">
    <location>
        <begin position="509"/>
        <end position="546"/>
    </location>
</feature>
<dbReference type="Gene3D" id="3.40.720.10">
    <property type="entry name" value="Alkaline Phosphatase, subunit A"/>
    <property type="match status" value="1"/>
</dbReference>
<feature type="region of interest" description="Disordered" evidence="3">
    <location>
        <begin position="380"/>
        <end position="417"/>
    </location>
</feature>
<dbReference type="EMBL" id="CP071462">
    <property type="protein sequence ID" value="QSX00390.1"/>
    <property type="molecule type" value="Genomic_DNA"/>
</dbReference>
<proteinExistence type="inferred from homology"/>
<accession>A0A8A2VEA8</accession>